<name>A0A7Y0S1X1_VIBPH</name>
<dbReference type="Pfam" id="PF17803">
    <property type="entry name" value="Cadherin_4"/>
    <property type="match status" value="1"/>
</dbReference>
<protein>
    <submittedName>
        <fullName evidence="2">Cadherin-like domain-containing protein</fullName>
    </submittedName>
</protein>
<dbReference type="EMBL" id="JABCLD010000612">
    <property type="protein sequence ID" value="NMU24876.1"/>
    <property type="molecule type" value="Genomic_DNA"/>
</dbReference>
<feature type="domain" description="RapA2 cadherin-like" evidence="1">
    <location>
        <begin position="24"/>
        <end position="85"/>
    </location>
</feature>
<evidence type="ECO:0000313" key="3">
    <source>
        <dbReference type="Proteomes" id="UP000555836"/>
    </source>
</evidence>
<accession>A0A7Y0S1X1</accession>
<comment type="caution">
    <text evidence="2">The sequence shown here is derived from an EMBL/GenBank/DDBJ whole genome shotgun (WGS) entry which is preliminary data.</text>
</comment>
<gene>
    <name evidence="2" type="ORF">HKB21_04505</name>
</gene>
<feature type="non-terminal residue" evidence="2">
    <location>
        <position position="1"/>
    </location>
</feature>
<organism evidence="2 3">
    <name type="scientific">Vibrio parahaemolyticus</name>
    <dbReference type="NCBI Taxonomy" id="670"/>
    <lineage>
        <taxon>Bacteria</taxon>
        <taxon>Pseudomonadati</taxon>
        <taxon>Pseudomonadota</taxon>
        <taxon>Gammaproteobacteria</taxon>
        <taxon>Vibrionales</taxon>
        <taxon>Vibrionaceae</taxon>
        <taxon>Vibrio</taxon>
    </lineage>
</organism>
<evidence type="ECO:0000259" key="1">
    <source>
        <dbReference type="Pfam" id="PF17803"/>
    </source>
</evidence>
<sequence>NFNGQVQLDVTIRDEDGAEVDTYITVDVLPINDAPVSGNLAYSVDEDNSITLSQEQLLAQASDVEGDVLTASNLVVDGDATVTAND</sequence>
<dbReference type="InterPro" id="IPR040853">
    <property type="entry name" value="RapA2_cadherin-like"/>
</dbReference>
<reference evidence="2 3" key="1">
    <citation type="submission" date="2020-04" db="EMBL/GenBank/DDBJ databases">
        <title>Whole-genome sequencing of Vibrio spp. from China reveals different genetic environments of blaCTX-M-14 among diverse lineages.</title>
        <authorList>
            <person name="Zheng Z."/>
            <person name="Ye L."/>
            <person name="Chen S."/>
        </authorList>
    </citation>
    <scope>NUCLEOTIDE SEQUENCE [LARGE SCALE GENOMIC DNA]</scope>
    <source>
        <strain evidence="2 3">Vb0574</strain>
    </source>
</reference>
<evidence type="ECO:0000313" key="2">
    <source>
        <dbReference type="EMBL" id="NMU24876.1"/>
    </source>
</evidence>
<feature type="non-terminal residue" evidence="2">
    <location>
        <position position="86"/>
    </location>
</feature>
<proteinExistence type="predicted"/>
<dbReference type="Proteomes" id="UP000555836">
    <property type="component" value="Unassembled WGS sequence"/>
</dbReference>
<dbReference type="AlphaFoldDB" id="A0A7Y0S1X1"/>